<evidence type="ECO:0000256" key="2">
    <source>
        <dbReference type="SAM" id="SignalP"/>
    </source>
</evidence>
<reference evidence="3" key="1">
    <citation type="submission" date="2021-06" db="EMBL/GenBank/DDBJ databases">
        <title>Comparative genomics, transcriptomics and evolutionary studies reveal genomic signatures of adaptation to plant cell wall in hemibiotrophic fungi.</title>
        <authorList>
            <consortium name="DOE Joint Genome Institute"/>
            <person name="Baroncelli R."/>
            <person name="Diaz J.F."/>
            <person name="Benocci T."/>
            <person name="Peng M."/>
            <person name="Battaglia E."/>
            <person name="Haridas S."/>
            <person name="Andreopoulos W."/>
            <person name="Labutti K."/>
            <person name="Pangilinan J."/>
            <person name="Floch G.L."/>
            <person name="Makela M.R."/>
            <person name="Henrissat B."/>
            <person name="Grigoriev I.V."/>
            <person name="Crouch J.A."/>
            <person name="De Vries R.P."/>
            <person name="Sukno S.A."/>
            <person name="Thon M.R."/>
        </authorList>
    </citation>
    <scope>NUCLEOTIDE SEQUENCE</scope>
    <source>
        <strain evidence="3">CBS 125086</strain>
    </source>
</reference>
<dbReference type="RefSeq" id="XP_060417684.1">
    <property type="nucleotide sequence ID" value="XM_060552508.1"/>
</dbReference>
<name>A0AAD8Q859_9PEZI</name>
<keyword evidence="4" id="KW-1185">Reference proteome</keyword>
<dbReference type="EMBL" id="JAHLJV010000010">
    <property type="protein sequence ID" value="KAK1596847.1"/>
    <property type="molecule type" value="Genomic_DNA"/>
</dbReference>
<evidence type="ECO:0000256" key="1">
    <source>
        <dbReference type="SAM" id="MobiDB-lite"/>
    </source>
</evidence>
<evidence type="ECO:0000313" key="3">
    <source>
        <dbReference type="EMBL" id="KAK1596847.1"/>
    </source>
</evidence>
<feature type="compositionally biased region" description="Basic residues" evidence="1">
    <location>
        <begin position="73"/>
        <end position="83"/>
    </location>
</feature>
<keyword evidence="2" id="KW-0732">Signal</keyword>
<protein>
    <recommendedName>
        <fullName evidence="5">Secreted protein</fullName>
    </recommendedName>
</protein>
<comment type="caution">
    <text evidence="3">The sequence shown here is derived from an EMBL/GenBank/DDBJ whole genome shotgun (WGS) entry which is preliminary data.</text>
</comment>
<gene>
    <name evidence="3" type="ORF">LY79DRAFT_33323</name>
</gene>
<dbReference type="AlphaFoldDB" id="A0AAD8Q859"/>
<organism evidence="3 4">
    <name type="scientific">Colletotrichum navitas</name>
    <dbReference type="NCBI Taxonomy" id="681940"/>
    <lineage>
        <taxon>Eukaryota</taxon>
        <taxon>Fungi</taxon>
        <taxon>Dikarya</taxon>
        <taxon>Ascomycota</taxon>
        <taxon>Pezizomycotina</taxon>
        <taxon>Sordariomycetes</taxon>
        <taxon>Hypocreomycetidae</taxon>
        <taxon>Glomerellales</taxon>
        <taxon>Glomerellaceae</taxon>
        <taxon>Colletotrichum</taxon>
        <taxon>Colletotrichum graminicola species complex</taxon>
    </lineage>
</organism>
<evidence type="ECO:0008006" key="5">
    <source>
        <dbReference type="Google" id="ProtNLM"/>
    </source>
</evidence>
<dbReference type="Proteomes" id="UP001230504">
    <property type="component" value="Unassembled WGS sequence"/>
</dbReference>
<dbReference type="GeneID" id="85436748"/>
<evidence type="ECO:0000313" key="4">
    <source>
        <dbReference type="Proteomes" id="UP001230504"/>
    </source>
</evidence>
<feature type="region of interest" description="Disordered" evidence="1">
    <location>
        <begin position="60"/>
        <end position="157"/>
    </location>
</feature>
<feature type="chain" id="PRO_5042031170" description="Secreted protein" evidence="2">
    <location>
        <begin position="23"/>
        <end position="157"/>
    </location>
</feature>
<proteinExistence type="predicted"/>
<accession>A0AAD8Q859</accession>
<feature type="signal peptide" evidence="2">
    <location>
        <begin position="1"/>
        <end position="22"/>
    </location>
</feature>
<sequence>MWPSIWVAFLVFFFLSADHIHSLTHTHPHTHNRGRTAHQFTRWCFLGQYTYPLEASLGVDGREGKPSRSARLIVHHQKPRPKQLRNPSFASRVRGENLAAAAASPRNHEATKPQRGPSWPTKGTPSSPRPKPQSSLLCTIGGERVLEDSETSGRTAV</sequence>
<feature type="compositionally biased region" description="Polar residues" evidence="1">
    <location>
        <begin position="121"/>
        <end position="137"/>
    </location>
</feature>